<evidence type="ECO:0000259" key="11">
    <source>
        <dbReference type="Pfam" id="PF18072"/>
    </source>
</evidence>
<sequence length="764" mass="83006">MFWKKKKPSGVDTVLNASQTPEKEQPWKELGLKEDEYQKIREILGRRPTSSELAMYSVMWSEHCSYKSSKIYLRQFGERVTPEMKKHLMVGIGENAGVVDIGEGLAVTFKVESHNHPSYIEPFQGAATGVGGIVRDILAMGARPVAVMDQLRFGSANHPDTARVLNGVTSGISFYGNCLGLPNIGGETVFDSVYQGNPLVNALGIGALKHEDLKLAKASNKGDLVILFGARTGADGIGGVSVLASESFDSTGPTKRPAVQVGDPFAEKVLIECCLELFQSGSVAGIQDLGGAGISCATSELASNGGMGMRIQLKNVLLRDENLTPEEILMSESQERMCAIVPKKKLKDFKKIVEKWEVEYSVLGEVIGEDRLYINWGKEEIVNVPPRTVAHDGPVYNRPVEYPKYQDSLNSDSSKKLKRAENETELATQIMQLIASPNQADKSWVTSQYDKYVMGNTALAMPDDAGMIRINEETGLGVALATDANGKYCYLDPYEGARLALAESYRNVSVTGAVPRAVTNCLNFGSPENPEVMWQFKQATAGLADACQELGIPVTGGNVSFYNQTGDQAIYPTPVVGVLGVIDNVARRIPSGWQDDGNNIYLLGTTYDELDGSAWAKDIHDHLGGKPPRLDLKKERDLAELIHGASIQGLIEAAHDLSEGGLAVAVIEASLRFNIGCRIWITELMERDGLDQTAALFSESQSRAIVTVGREDDVKFQALCEARGVPVLRIGVTDKESQAIDIQGIAKLPLSDVRRAWQQPLVAV</sequence>
<evidence type="ECO:0000259" key="10">
    <source>
        <dbReference type="Pfam" id="PF02769"/>
    </source>
</evidence>
<dbReference type="SUPFAM" id="SSF55326">
    <property type="entry name" value="PurM N-terminal domain-like"/>
    <property type="match status" value="2"/>
</dbReference>
<dbReference type="Pfam" id="PF02769">
    <property type="entry name" value="AIRS_C"/>
    <property type="match status" value="2"/>
</dbReference>
<dbReference type="GO" id="GO:0006189">
    <property type="term" value="P:'de novo' IMP biosynthetic process"/>
    <property type="evidence" value="ECO:0007669"/>
    <property type="project" value="InterPro"/>
</dbReference>
<dbReference type="HAMAP" id="MF_00420">
    <property type="entry name" value="PurL_2"/>
    <property type="match status" value="1"/>
</dbReference>
<keyword evidence="4" id="KW-0547">Nucleotide-binding</keyword>
<dbReference type="InterPro" id="IPR041609">
    <property type="entry name" value="PurL_linker"/>
</dbReference>
<dbReference type="GO" id="GO:0004642">
    <property type="term" value="F:phosphoribosylformylglycinamidine synthase activity"/>
    <property type="evidence" value="ECO:0007669"/>
    <property type="project" value="InterPro"/>
</dbReference>
<name>A0A6J6BYE2_9ZZZZ</name>
<dbReference type="GO" id="GO:0046872">
    <property type="term" value="F:metal ion binding"/>
    <property type="evidence" value="ECO:0007669"/>
    <property type="project" value="UniProtKB-KW"/>
</dbReference>
<evidence type="ECO:0000256" key="2">
    <source>
        <dbReference type="ARBA" id="ARBA00022598"/>
    </source>
</evidence>
<feature type="domain" description="PurM-like C-terminal" evidence="10">
    <location>
        <begin position="596"/>
        <end position="737"/>
    </location>
</feature>
<evidence type="ECO:0000256" key="6">
    <source>
        <dbReference type="ARBA" id="ARBA00022840"/>
    </source>
</evidence>
<dbReference type="Gene3D" id="3.90.650.10">
    <property type="entry name" value="PurM-like C-terminal domain"/>
    <property type="match status" value="2"/>
</dbReference>
<dbReference type="InterPro" id="IPR010918">
    <property type="entry name" value="PurM-like_C_dom"/>
</dbReference>
<dbReference type="InterPro" id="IPR016188">
    <property type="entry name" value="PurM-like_N"/>
</dbReference>
<keyword evidence="1" id="KW-0963">Cytoplasm</keyword>
<organism evidence="12">
    <name type="scientific">freshwater metagenome</name>
    <dbReference type="NCBI Taxonomy" id="449393"/>
    <lineage>
        <taxon>unclassified sequences</taxon>
        <taxon>metagenomes</taxon>
        <taxon>ecological metagenomes</taxon>
    </lineage>
</organism>
<gene>
    <name evidence="12" type="ORF">UFOPK1503_00475</name>
</gene>
<dbReference type="Pfam" id="PF18072">
    <property type="entry name" value="FGAR-AT_linker"/>
    <property type="match status" value="1"/>
</dbReference>
<feature type="domain" description="PurM-like N-terminal" evidence="9">
    <location>
        <begin position="93"/>
        <end position="207"/>
    </location>
</feature>
<dbReference type="NCBIfam" id="NF002290">
    <property type="entry name" value="PRK01213.1"/>
    <property type="match status" value="1"/>
</dbReference>
<keyword evidence="7" id="KW-0460">Magnesium</keyword>
<evidence type="ECO:0000256" key="5">
    <source>
        <dbReference type="ARBA" id="ARBA00022755"/>
    </source>
</evidence>
<reference evidence="12" key="1">
    <citation type="submission" date="2020-05" db="EMBL/GenBank/DDBJ databases">
        <authorList>
            <person name="Chiriac C."/>
            <person name="Salcher M."/>
            <person name="Ghai R."/>
            <person name="Kavagutti S V."/>
        </authorList>
    </citation>
    <scope>NUCLEOTIDE SEQUENCE</scope>
</reference>
<evidence type="ECO:0000256" key="7">
    <source>
        <dbReference type="ARBA" id="ARBA00022842"/>
    </source>
</evidence>
<dbReference type="GO" id="GO:0005524">
    <property type="term" value="F:ATP binding"/>
    <property type="evidence" value="ECO:0007669"/>
    <property type="project" value="UniProtKB-KW"/>
</dbReference>
<dbReference type="NCBIfam" id="TIGR01736">
    <property type="entry name" value="FGAM_synth_II"/>
    <property type="match status" value="1"/>
</dbReference>
<dbReference type="EMBL" id="CAEZST010000006">
    <property type="protein sequence ID" value="CAB4544110.1"/>
    <property type="molecule type" value="Genomic_DNA"/>
</dbReference>
<keyword evidence="2" id="KW-0436">Ligase</keyword>
<keyword evidence="3" id="KW-0479">Metal-binding</keyword>
<dbReference type="PANTHER" id="PTHR43555:SF1">
    <property type="entry name" value="PHOSPHORIBOSYLFORMYLGLYCINAMIDINE SYNTHASE SUBUNIT PURL"/>
    <property type="match status" value="1"/>
</dbReference>
<dbReference type="Pfam" id="PF00586">
    <property type="entry name" value="AIRS"/>
    <property type="match status" value="2"/>
</dbReference>
<evidence type="ECO:0000256" key="8">
    <source>
        <dbReference type="SAM" id="MobiDB-lite"/>
    </source>
</evidence>
<dbReference type="CDD" id="cd02203">
    <property type="entry name" value="PurL_repeat1"/>
    <property type="match status" value="1"/>
</dbReference>
<evidence type="ECO:0000256" key="1">
    <source>
        <dbReference type="ARBA" id="ARBA00022490"/>
    </source>
</evidence>
<dbReference type="SUPFAM" id="SSF56042">
    <property type="entry name" value="PurM C-terminal domain-like"/>
    <property type="match status" value="2"/>
</dbReference>
<dbReference type="InterPro" id="IPR010074">
    <property type="entry name" value="PRibForGlyAmidine_synth_PurL"/>
</dbReference>
<dbReference type="AlphaFoldDB" id="A0A6J6BYE2"/>
<keyword evidence="6" id="KW-0067">ATP-binding</keyword>
<dbReference type="InterPro" id="IPR036676">
    <property type="entry name" value="PurM-like_C_sf"/>
</dbReference>
<feature type="domain" description="Phosphoribosylformylglycinamidine synthase linker" evidence="11">
    <location>
        <begin position="24"/>
        <end position="67"/>
    </location>
</feature>
<dbReference type="PANTHER" id="PTHR43555">
    <property type="entry name" value="PHOSPHORIBOSYLFORMYLGLYCINAMIDINE SYNTHASE SUBUNIT PURL"/>
    <property type="match status" value="1"/>
</dbReference>
<evidence type="ECO:0000256" key="3">
    <source>
        <dbReference type="ARBA" id="ARBA00022723"/>
    </source>
</evidence>
<keyword evidence="5" id="KW-0658">Purine biosynthesis</keyword>
<dbReference type="InterPro" id="IPR036921">
    <property type="entry name" value="PurM-like_N_sf"/>
</dbReference>
<feature type="region of interest" description="Disordered" evidence="8">
    <location>
        <begin position="1"/>
        <end position="24"/>
    </location>
</feature>
<protein>
    <submittedName>
        <fullName evidence="12">Unannotated protein</fullName>
    </submittedName>
</protein>
<feature type="domain" description="PurM-like C-terminal" evidence="10">
    <location>
        <begin position="221"/>
        <end position="376"/>
    </location>
</feature>
<evidence type="ECO:0000256" key="4">
    <source>
        <dbReference type="ARBA" id="ARBA00022741"/>
    </source>
</evidence>
<proteinExistence type="inferred from homology"/>
<dbReference type="PIRSF" id="PIRSF001587">
    <property type="entry name" value="FGAM_synthase_II"/>
    <property type="match status" value="1"/>
</dbReference>
<accession>A0A6J6BYE2</accession>
<dbReference type="Gene3D" id="3.30.1330.10">
    <property type="entry name" value="PurM-like, N-terminal domain"/>
    <property type="match status" value="2"/>
</dbReference>
<dbReference type="CDD" id="cd02204">
    <property type="entry name" value="PurL_repeat2"/>
    <property type="match status" value="1"/>
</dbReference>
<dbReference type="FunFam" id="3.30.1330.10:FF:000004">
    <property type="entry name" value="Phosphoribosylformylglycinamidine synthase subunit PurL"/>
    <property type="match status" value="1"/>
</dbReference>
<feature type="domain" description="PurM-like N-terminal" evidence="9">
    <location>
        <begin position="463"/>
        <end position="582"/>
    </location>
</feature>
<evidence type="ECO:0000259" key="9">
    <source>
        <dbReference type="Pfam" id="PF00586"/>
    </source>
</evidence>
<evidence type="ECO:0000313" key="12">
    <source>
        <dbReference type="EMBL" id="CAB4544110.1"/>
    </source>
</evidence>